<dbReference type="AlphaFoldDB" id="A0A0M3HHS9"/>
<protein>
    <submittedName>
        <fullName evidence="2">Uncharacterized protein</fullName>
    </submittedName>
</protein>
<dbReference type="WBParaSite" id="ALUE_0000107401-mRNA-1">
    <property type="protein sequence ID" value="ALUE_0000107401-mRNA-1"/>
    <property type="gene ID" value="ALUE_0000107401"/>
</dbReference>
<keyword evidence="1" id="KW-1185">Reference proteome</keyword>
<proteinExistence type="predicted"/>
<accession>A0A0M3HHS9</accession>
<name>A0A0M3HHS9_ASCLU</name>
<organism evidence="1 2">
    <name type="scientific">Ascaris lumbricoides</name>
    <name type="common">Giant roundworm</name>
    <dbReference type="NCBI Taxonomy" id="6252"/>
    <lineage>
        <taxon>Eukaryota</taxon>
        <taxon>Metazoa</taxon>
        <taxon>Ecdysozoa</taxon>
        <taxon>Nematoda</taxon>
        <taxon>Chromadorea</taxon>
        <taxon>Rhabditida</taxon>
        <taxon>Spirurina</taxon>
        <taxon>Ascaridomorpha</taxon>
        <taxon>Ascaridoidea</taxon>
        <taxon>Ascarididae</taxon>
        <taxon>Ascaris</taxon>
    </lineage>
</organism>
<evidence type="ECO:0000313" key="2">
    <source>
        <dbReference type="WBParaSite" id="ALUE_0000107401-mRNA-1"/>
    </source>
</evidence>
<reference evidence="2" key="1">
    <citation type="submission" date="2017-02" db="UniProtKB">
        <authorList>
            <consortium name="WormBaseParasite"/>
        </authorList>
    </citation>
    <scope>IDENTIFICATION</scope>
</reference>
<sequence length="34" mass="4083">MICIGYLLNIYITERNKSFIFFNFFCVVKIEATM</sequence>
<evidence type="ECO:0000313" key="1">
    <source>
        <dbReference type="Proteomes" id="UP000036681"/>
    </source>
</evidence>
<dbReference type="Proteomes" id="UP000036681">
    <property type="component" value="Unplaced"/>
</dbReference>